<gene>
    <name evidence="1" type="ORF">EV182_007338</name>
</gene>
<evidence type="ECO:0000313" key="2">
    <source>
        <dbReference type="Proteomes" id="UP001145114"/>
    </source>
</evidence>
<dbReference type="EMBL" id="JAMZIH010003361">
    <property type="protein sequence ID" value="KAJ1676873.1"/>
    <property type="molecule type" value="Genomic_DNA"/>
</dbReference>
<name>A0ACC1HJY1_9FUNG</name>
<accession>A0ACC1HJY1</accession>
<reference evidence="1" key="1">
    <citation type="submission" date="2022-06" db="EMBL/GenBank/DDBJ databases">
        <title>Phylogenomic reconstructions and comparative analyses of Kickxellomycotina fungi.</title>
        <authorList>
            <person name="Reynolds N.K."/>
            <person name="Stajich J.E."/>
            <person name="Barry K."/>
            <person name="Grigoriev I.V."/>
            <person name="Crous P."/>
            <person name="Smith M.E."/>
        </authorList>
    </citation>
    <scope>NUCLEOTIDE SEQUENCE</scope>
    <source>
        <strain evidence="1">RSA 2271</strain>
    </source>
</reference>
<organism evidence="1 2">
    <name type="scientific">Spiromyces aspiralis</name>
    <dbReference type="NCBI Taxonomy" id="68401"/>
    <lineage>
        <taxon>Eukaryota</taxon>
        <taxon>Fungi</taxon>
        <taxon>Fungi incertae sedis</taxon>
        <taxon>Zoopagomycota</taxon>
        <taxon>Kickxellomycotina</taxon>
        <taxon>Kickxellomycetes</taxon>
        <taxon>Kickxellales</taxon>
        <taxon>Kickxellaceae</taxon>
        <taxon>Spiromyces</taxon>
    </lineage>
</organism>
<keyword evidence="2" id="KW-1185">Reference proteome</keyword>
<dbReference type="Proteomes" id="UP001145114">
    <property type="component" value="Unassembled WGS sequence"/>
</dbReference>
<proteinExistence type="predicted"/>
<evidence type="ECO:0000313" key="1">
    <source>
        <dbReference type="EMBL" id="KAJ1676873.1"/>
    </source>
</evidence>
<protein>
    <submittedName>
        <fullName evidence="1">Uncharacterized protein</fullName>
    </submittedName>
</protein>
<comment type="caution">
    <text evidence="1">The sequence shown here is derived from an EMBL/GenBank/DDBJ whole genome shotgun (WGS) entry which is preliminary data.</text>
</comment>
<sequence>MNVMVSKLLTTYMRLSIEGPLPHPFDVAVHGLPHGERHDPRTFQIQQWPYGQQQQPPRLATTLSFTQLCVFALMAGSVIGQEIFRQRALGQYPVMVFQPIFFAAYNTIATLVGLVLFKEIAGAGAIATFFSVFAVGLGLIVYGSRFLKSPGSAADGPGLPTAYPRRSTTFHSALSFSKWRKKDL</sequence>